<feature type="compositionally biased region" description="Basic and acidic residues" evidence="1">
    <location>
        <begin position="638"/>
        <end position="653"/>
    </location>
</feature>
<feature type="compositionally biased region" description="Low complexity" evidence="1">
    <location>
        <begin position="194"/>
        <end position="212"/>
    </location>
</feature>
<dbReference type="InterPro" id="IPR003959">
    <property type="entry name" value="ATPase_AAA_core"/>
</dbReference>
<feature type="compositionally biased region" description="Low complexity" evidence="1">
    <location>
        <begin position="167"/>
        <end position="179"/>
    </location>
</feature>
<dbReference type="OrthoDB" id="10042665at2759"/>
<dbReference type="InterPro" id="IPR056599">
    <property type="entry name" value="AAA_lid_fung"/>
</dbReference>
<evidence type="ECO:0000259" key="2">
    <source>
        <dbReference type="SMART" id="SM00382"/>
    </source>
</evidence>
<reference evidence="3" key="1">
    <citation type="journal article" date="2020" name="Stud. Mycol.">
        <title>101 Dothideomycetes genomes: a test case for predicting lifestyles and emergence of pathogens.</title>
        <authorList>
            <person name="Haridas S."/>
            <person name="Albert R."/>
            <person name="Binder M."/>
            <person name="Bloem J."/>
            <person name="Labutti K."/>
            <person name="Salamov A."/>
            <person name="Andreopoulos B."/>
            <person name="Baker S."/>
            <person name="Barry K."/>
            <person name="Bills G."/>
            <person name="Bluhm B."/>
            <person name="Cannon C."/>
            <person name="Castanera R."/>
            <person name="Culley D."/>
            <person name="Daum C."/>
            <person name="Ezra D."/>
            <person name="Gonzalez J."/>
            <person name="Henrissat B."/>
            <person name="Kuo A."/>
            <person name="Liang C."/>
            <person name="Lipzen A."/>
            <person name="Lutzoni F."/>
            <person name="Magnuson J."/>
            <person name="Mondo S."/>
            <person name="Nolan M."/>
            <person name="Ohm R."/>
            <person name="Pangilinan J."/>
            <person name="Park H.-J."/>
            <person name="Ramirez L."/>
            <person name="Alfaro M."/>
            <person name="Sun H."/>
            <person name="Tritt A."/>
            <person name="Yoshinaga Y."/>
            <person name="Zwiers L.-H."/>
            <person name="Turgeon B."/>
            <person name="Goodwin S."/>
            <person name="Spatafora J."/>
            <person name="Crous P."/>
            <person name="Grigoriev I."/>
        </authorList>
    </citation>
    <scope>NUCLEOTIDE SEQUENCE</scope>
    <source>
        <strain evidence="3">Tuck. ex Michener</strain>
    </source>
</reference>
<dbReference type="InterPro" id="IPR003593">
    <property type="entry name" value="AAA+_ATPase"/>
</dbReference>
<accession>A0A6A6HJ20</accession>
<dbReference type="SMART" id="SM00382">
    <property type="entry name" value="AAA"/>
    <property type="match status" value="1"/>
</dbReference>
<evidence type="ECO:0000256" key="1">
    <source>
        <dbReference type="SAM" id="MobiDB-lite"/>
    </source>
</evidence>
<feature type="region of interest" description="Disordered" evidence="1">
    <location>
        <begin position="632"/>
        <end position="653"/>
    </location>
</feature>
<feature type="domain" description="AAA+ ATPase" evidence="2">
    <location>
        <begin position="733"/>
        <end position="860"/>
    </location>
</feature>
<gene>
    <name evidence="3" type="ORF">EV356DRAFT_508804</name>
</gene>
<evidence type="ECO:0000313" key="3">
    <source>
        <dbReference type="EMBL" id="KAF2238145.1"/>
    </source>
</evidence>
<organism evidence="3 4">
    <name type="scientific">Viridothelium virens</name>
    <name type="common">Speckled blister lichen</name>
    <name type="synonym">Trypethelium virens</name>
    <dbReference type="NCBI Taxonomy" id="1048519"/>
    <lineage>
        <taxon>Eukaryota</taxon>
        <taxon>Fungi</taxon>
        <taxon>Dikarya</taxon>
        <taxon>Ascomycota</taxon>
        <taxon>Pezizomycotina</taxon>
        <taxon>Dothideomycetes</taxon>
        <taxon>Dothideomycetes incertae sedis</taxon>
        <taxon>Trypetheliales</taxon>
        <taxon>Trypetheliaceae</taxon>
        <taxon>Viridothelium</taxon>
    </lineage>
</organism>
<dbReference type="Pfam" id="PF00004">
    <property type="entry name" value="AAA"/>
    <property type="match status" value="1"/>
</dbReference>
<dbReference type="InterPro" id="IPR054289">
    <property type="entry name" value="DUF7025"/>
</dbReference>
<keyword evidence="4" id="KW-1185">Reference proteome</keyword>
<feature type="region of interest" description="Disordered" evidence="1">
    <location>
        <begin position="133"/>
        <end position="257"/>
    </location>
</feature>
<dbReference type="AlphaFoldDB" id="A0A6A6HJ20"/>
<dbReference type="PANTHER" id="PTHR46411">
    <property type="entry name" value="FAMILY ATPASE, PUTATIVE-RELATED"/>
    <property type="match status" value="1"/>
</dbReference>
<dbReference type="Gene3D" id="3.40.50.300">
    <property type="entry name" value="P-loop containing nucleotide triphosphate hydrolases"/>
    <property type="match status" value="1"/>
</dbReference>
<protein>
    <recommendedName>
        <fullName evidence="2">AAA+ ATPase domain-containing protein</fullName>
    </recommendedName>
</protein>
<evidence type="ECO:0000313" key="4">
    <source>
        <dbReference type="Proteomes" id="UP000800092"/>
    </source>
</evidence>
<dbReference type="GO" id="GO:0016887">
    <property type="term" value="F:ATP hydrolysis activity"/>
    <property type="evidence" value="ECO:0007669"/>
    <property type="project" value="InterPro"/>
</dbReference>
<dbReference type="SUPFAM" id="SSF52540">
    <property type="entry name" value="P-loop containing nucleoside triphosphate hydrolases"/>
    <property type="match status" value="1"/>
</dbReference>
<feature type="compositionally biased region" description="Polar residues" evidence="1">
    <location>
        <begin position="133"/>
        <end position="149"/>
    </location>
</feature>
<dbReference type="PANTHER" id="PTHR46411:SF2">
    <property type="entry name" value="AAA+ ATPASE DOMAIN-CONTAINING PROTEIN"/>
    <property type="match status" value="1"/>
</dbReference>
<dbReference type="Proteomes" id="UP000800092">
    <property type="component" value="Unassembled WGS sequence"/>
</dbReference>
<dbReference type="InterPro" id="IPR027417">
    <property type="entry name" value="P-loop_NTPase"/>
</dbReference>
<sequence>MTTAASTSRRLTRDNLRASSSFYSCSGHWSTEALSNGYCSHEAKSRKRGDSTDSSLSNGATVVVDAESGVDASEVDRDAEKVAQVQPEEPTDSLQKAQLVLWQFLRHYTISRDQTSGSSFHLELLAALKEKTCQASQSGDHTQSQSSQHPEGREEPKKTRPRQSSTRNVNPRPLSRRSPPAAPSHPRNTESRVRIIVSQSSDSSSDSDSSQRALDPKLFRSTNAGKGVLEMPAAKQQRLGGDARASGAEPGQEAHSMQDLLEKVRALETENAQLKDQSGSDKVNGQVAPASKPYTYKVVYRIDRNRYYFNEPEWSDNDASNHTLLGRSPIKDLDLYLERHREVAFIVCKDYSRSRKSDPDKAENNEIGDIPKASHEFIEINSEDMAEGLRLLLSSIPDFPTLFPSFDVKSELPAPYLFMYHVLPLLPEKLPQLSSLHQELLSLLVEFIKSNYIQEYQTADTMRNEGHVTKRLMQYLIKPGNVVVGKRGPHRVAYIATSWAKEIQISSGSTARYPRKEFHFEGEAEKLKFEWKVQAWTWYFDGSLSRWDTALHINIEVHDEEEVLNLSELNVYPLKNASEELVSVLRKRGEMFWQCRKRKFISYDKSDDEYNVSGERFMVDMQTYQNLHSIGDQSEPWAQKEQRKDDPGAELMAKDETPEGDYLLLFPPTIIGYNMRLKKWVDLEVDKFTEVAWNKSSFENLVLENETKELVEALITHQIAAEQSTDLIAGKGNGLIMLLHGGPGTGKTLTAESVAEIAEKPLYRVTCGDIGTRPEDVERYLESVLHLGKIWGCLVLLDEADVFLEERTLTDLNRNALVSVFLRVLEYYSGILILTSNRVGTFDQAFKSRIQLALHYENLTKAQRRKIWRNFFSRLRTLDEPCIDFDDLHDNIDSLAEEDLNGRQIRNAVTTGRQLARFQGKDFTHKHLQHVIKVAAKFEKYLLDVKEGFSDDQLARDGGLR</sequence>
<dbReference type="Pfam" id="PF23232">
    <property type="entry name" value="AAA_lid_13"/>
    <property type="match status" value="1"/>
</dbReference>
<dbReference type="Pfam" id="PF22942">
    <property type="entry name" value="DUF7025"/>
    <property type="match status" value="1"/>
</dbReference>
<dbReference type="GO" id="GO:0005524">
    <property type="term" value="F:ATP binding"/>
    <property type="evidence" value="ECO:0007669"/>
    <property type="project" value="InterPro"/>
</dbReference>
<proteinExistence type="predicted"/>
<name>A0A6A6HJ20_VIRVR</name>
<feature type="region of interest" description="Disordered" evidence="1">
    <location>
        <begin position="40"/>
        <end position="93"/>
    </location>
</feature>
<dbReference type="EMBL" id="ML991777">
    <property type="protein sequence ID" value="KAF2238145.1"/>
    <property type="molecule type" value="Genomic_DNA"/>
</dbReference>